<evidence type="ECO:0000256" key="2">
    <source>
        <dbReference type="ARBA" id="ARBA00022729"/>
    </source>
</evidence>
<gene>
    <name evidence="6" type="ORF">DNG_07459</name>
</gene>
<dbReference type="InterPro" id="IPR007867">
    <property type="entry name" value="GMC_OxRtase_C"/>
</dbReference>
<dbReference type="Pfam" id="PF16010">
    <property type="entry name" value="CDH-cyt"/>
    <property type="match status" value="1"/>
</dbReference>
<dbReference type="AlphaFoldDB" id="A0AAE8N3D1"/>
<dbReference type="GO" id="GO:0050660">
    <property type="term" value="F:flavin adenine dinucleotide binding"/>
    <property type="evidence" value="ECO:0007669"/>
    <property type="project" value="InterPro"/>
</dbReference>
<dbReference type="PROSITE" id="PS00623">
    <property type="entry name" value="GMC_OXRED_1"/>
    <property type="match status" value="1"/>
</dbReference>
<organism evidence="6 7">
    <name type="scientific">Cephalotrichum gorgonifer</name>
    <dbReference type="NCBI Taxonomy" id="2041049"/>
    <lineage>
        <taxon>Eukaryota</taxon>
        <taxon>Fungi</taxon>
        <taxon>Dikarya</taxon>
        <taxon>Ascomycota</taxon>
        <taxon>Pezizomycotina</taxon>
        <taxon>Sordariomycetes</taxon>
        <taxon>Hypocreomycetidae</taxon>
        <taxon>Microascales</taxon>
        <taxon>Microascaceae</taxon>
        <taxon>Cephalotrichum</taxon>
    </lineage>
</organism>
<proteinExistence type="inferred from homology"/>
<keyword evidence="7" id="KW-1185">Reference proteome</keyword>
<dbReference type="InterPro" id="IPR000172">
    <property type="entry name" value="GMC_OxRdtase_N"/>
</dbReference>
<feature type="chain" id="PRO_5042115945" evidence="4">
    <location>
        <begin position="24"/>
        <end position="840"/>
    </location>
</feature>
<dbReference type="CDD" id="cd09630">
    <property type="entry name" value="CDH_like_cytochrome"/>
    <property type="match status" value="1"/>
</dbReference>
<comment type="caution">
    <text evidence="6">The sequence shown here is derived from an EMBL/GenBank/DDBJ whole genome shotgun (WGS) entry which is preliminary data.</text>
</comment>
<dbReference type="SMART" id="SM00236">
    <property type="entry name" value="fCBD"/>
    <property type="match status" value="1"/>
</dbReference>
<keyword evidence="2 4" id="KW-0732">Signal</keyword>
<dbReference type="Gene3D" id="3.50.50.60">
    <property type="entry name" value="FAD/NAD(P)-binding domain"/>
    <property type="match status" value="1"/>
</dbReference>
<dbReference type="SUPFAM" id="SSF57180">
    <property type="entry name" value="Cellulose-binding domain"/>
    <property type="match status" value="1"/>
</dbReference>
<sequence length="840" mass="88811">MHLSRQLPSALVAFASLWATSNAQSRTPVVYTDADTGIVFDTWATSTGLTMGFAMPEDALTVDATEYIGLLTCSSKNGNGVGWCGISLGGSMTNKLLLMAWPSEGEVLTQLMWASGYDLPVAYTGDAKITQISSHINDTHYELIYRCEGCLQWDQGGATGGLSSSSGFALLGWAHANDSPGSPECAAKVVPQQHDAQSLFPATPDEAIANPSYTDWAALATKTVTGNCGGGPDPTGTDVPTATPTDVPVVTGIPVPTETAYDYVIVGGGAGGLPLADKLSEAGKKVLLIEKGGASTGRWGGKKKPEWLEGTDLTRFDVPGLCNQIWVDSAGIACTDMDQMAGCLLGGGTAVNAGLWWKPYSQDWDYNFPNGWKASDVKGATDRVFSKIPGTMTPSMDGKRYLQQGFDVVAGGLGAAGWKSVAANDVPNEKNRTFTHPPFMFAGGERNGPLATYLVSASGRSNFDMWLGTSVKRIVRTSGHATGLEVEATLEGGYVGTVPLTPETGRVILSAGTFGSAKVLLRSGIGPLDQLQVVKSSADGPTMIDEADWLELPVGENLEDHTNTDTVIAHPSVEFYDFYEAWDTPNAGDKSAYLDSRSGILAQAAPNIGPVFFEEIAGRDGTVRQLQWTARVEASLGETSLKAITMSQYLGRGAKSRGKMTITPTLNTAVTTHPYLRDSEDVEAVIKGIENLQAALSGVEGLEWLQPAPGVTAREYVEDMLVSPSNRRANHWIGTCKLGTDDGRRSDGRAVVDTNTRVWGTDNIFVVDASIFPGMVTANPSAAIVVASEHAASKILALPVAKAGQLHAQCAGLTWTGSFQCAAGLVCKEKDKYYSQCLAA</sequence>
<evidence type="ECO:0000256" key="4">
    <source>
        <dbReference type="SAM" id="SignalP"/>
    </source>
</evidence>
<dbReference type="SUPFAM" id="SSF49344">
    <property type="entry name" value="CBD9-like"/>
    <property type="match status" value="1"/>
</dbReference>
<dbReference type="Gene3D" id="3.30.410.10">
    <property type="entry name" value="Cholesterol Oxidase, domain 2"/>
    <property type="match status" value="1"/>
</dbReference>
<accession>A0AAE8N3D1</accession>
<dbReference type="SUPFAM" id="SSF51905">
    <property type="entry name" value="FAD/NAD(P)-binding domain"/>
    <property type="match status" value="1"/>
</dbReference>
<dbReference type="InterPro" id="IPR053208">
    <property type="entry name" value="GMC_Oxidoreductase_CD"/>
</dbReference>
<dbReference type="GO" id="GO:0016614">
    <property type="term" value="F:oxidoreductase activity, acting on CH-OH group of donors"/>
    <property type="evidence" value="ECO:0007669"/>
    <property type="project" value="InterPro"/>
</dbReference>
<dbReference type="InterPro" id="IPR000254">
    <property type="entry name" value="CBD"/>
</dbReference>
<dbReference type="EMBL" id="ONZQ02000011">
    <property type="protein sequence ID" value="SPO04774.1"/>
    <property type="molecule type" value="Genomic_DNA"/>
</dbReference>
<feature type="domain" description="CBM1" evidence="5">
    <location>
        <begin position="802"/>
        <end position="838"/>
    </location>
</feature>
<dbReference type="Pfam" id="PF00734">
    <property type="entry name" value="CBM_1"/>
    <property type="match status" value="1"/>
</dbReference>
<dbReference type="Pfam" id="PF00732">
    <property type="entry name" value="GMC_oxred_N"/>
    <property type="match status" value="1"/>
</dbReference>
<dbReference type="FunFam" id="2.60.40.1210:FF:000004">
    <property type="entry name" value="Cellobiose dehydrogenase"/>
    <property type="match status" value="1"/>
</dbReference>
<dbReference type="SUPFAM" id="SSF54373">
    <property type="entry name" value="FAD-linked reductases, C-terminal domain"/>
    <property type="match status" value="1"/>
</dbReference>
<dbReference type="InterPro" id="IPR035971">
    <property type="entry name" value="CBD_sf"/>
</dbReference>
<protein>
    <submittedName>
        <fullName evidence="6">Probable cellobiose dehydrogenase</fullName>
    </submittedName>
</protein>
<dbReference type="PANTHER" id="PTHR47190:SF2">
    <property type="entry name" value="CELLOBIOSE DEHYDROGENASE (AFU_ORTHOLOGUE AFUA_2G17620)"/>
    <property type="match status" value="1"/>
</dbReference>
<evidence type="ECO:0000259" key="5">
    <source>
        <dbReference type="PROSITE" id="PS51164"/>
    </source>
</evidence>
<dbReference type="Pfam" id="PF05199">
    <property type="entry name" value="GMC_oxred_C"/>
    <property type="match status" value="1"/>
</dbReference>
<keyword evidence="3" id="KW-0274">FAD</keyword>
<dbReference type="PROSITE" id="PS51164">
    <property type="entry name" value="CBM1_2"/>
    <property type="match status" value="1"/>
</dbReference>
<reference evidence="6" key="1">
    <citation type="submission" date="2018-03" db="EMBL/GenBank/DDBJ databases">
        <authorList>
            <person name="Guldener U."/>
        </authorList>
    </citation>
    <scope>NUCLEOTIDE SEQUENCE</scope>
</reference>
<evidence type="ECO:0000313" key="7">
    <source>
        <dbReference type="Proteomes" id="UP001187682"/>
    </source>
</evidence>
<dbReference type="GO" id="GO:0030248">
    <property type="term" value="F:cellulose binding"/>
    <property type="evidence" value="ECO:0007669"/>
    <property type="project" value="InterPro"/>
</dbReference>
<dbReference type="InterPro" id="IPR036188">
    <property type="entry name" value="FAD/NAD-bd_sf"/>
</dbReference>
<dbReference type="GO" id="GO:0005576">
    <property type="term" value="C:extracellular region"/>
    <property type="evidence" value="ECO:0007669"/>
    <property type="project" value="InterPro"/>
</dbReference>
<feature type="signal peptide" evidence="4">
    <location>
        <begin position="1"/>
        <end position="23"/>
    </location>
</feature>
<name>A0AAE8N3D1_9PEZI</name>
<comment type="similarity">
    <text evidence="1 3">Belongs to the GMC oxidoreductase family.</text>
</comment>
<dbReference type="Gene3D" id="2.60.40.1210">
    <property type="entry name" value="Cellobiose dehydrogenase, cytochrome domain"/>
    <property type="match status" value="1"/>
</dbReference>
<dbReference type="GO" id="GO:0005975">
    <property type="term" value="P:carbohydrate metabolic process"/>
    <property type="evidence" value="ECO:0007669"/>
    <property type="project" value="InterPro"/>
</dbReference>
<keyword evidence="3" id="KW-0285">Flavoprotein</keyword>
<evidence type="ECO:0000256" key="3">
    <source>
        <dbReference type="RuleBase" id="RU003968"/>
    </source>
</evidence>
<dbReference type="InterPro" id="IPR015920">
    <property type="entry name" value="Cellobiose_DH-like_cyt"/>
</dbReference>
<evidence type="ECO:0000313" key="6">
    <source>
        <dbReference type="EMBL" id="SPO04774.1"/>
    </source>
</evidence>
<dbReference type="Proteomes" id="UP001187682">
    <property type="component" value="Unassembled WGS sequence"/>
</dbReference>
<dbReference type="PANTHER" id="PTHR47190">
    <property type="entry name" value="DEHYDROGENASE, PUTATIVE-RELATED"/>
    <property type="match status" value="1"/>
</dbReference>
<dbReference type="Pfam" id="PF13450">
    <property type="entry name" value="NAD_binding_8"/>
    <property type="match status" value="1"/>
</dbReference>
<evidence type="ECO:0000256" key="1">
    <source>
        <dbReference type="ARBA" id="ARBA00010790"/>
    </source>
</evidence>